<evidence type="ECO:0000313" key="2">
    <source>
        <dbReference type="Proteomes" id="UP000014115"/>
    </source>
</evidence>
<dbReference type="STRING" id="740709.A10D4_07435"/>
<accession>K2KAW4</accession>
<keyword evidence="2" id="KW-1185">Reference proteome</keyword>
<sequence>MTVAGRWRPLWLTLIVVALLVLAWWPGQQTSQQVADYKPQVAVLYDQASSEQRALREHANDINNRFHERHEWRVVSEERAQWLIRVSIAQHDNKLYLSADISATEAPQQRLERIEVEGDRAVISELHQRFVAAIRDQVINFHQQRLQAQKVTPDTV</sequence>
<dbReference type="Proteomes" id="UP000014115">
    <property type="component" value="Unassembled WGS sequence"/>
</dbReference>
<comment type="caution">
    <text evidence="1">The sequence shown here is derived from an EMBL/GenBank/DDBJ whole genome shotgun (WGS) entry which is preliminary data.</text>
</comment>
<dbReference type="PATRIC" id="fig|740709.3.peg.1512"/>
<evidence type="ECO:0008006" key="3">
    <source>
        <dbReference type="Google" id="ProtNLM"/>
    </source>
</evidence>
<dbReference type="AlphaFoldDB" id="K2KAW4"/>
<protein>
    <recommendedName>
        <fullName evidence="3">Signaling protein</fullName>
    </recommendedName>
</protein>
<proteinExistence type="predicted"/>
<dbReference type="EMBL" id="AMRG01000008">
    <property type="protein sequence ID" value="EKE83662.1"/>
    <property type="molecule type" value="Genomic_DNA"/>
</dbReference>
<dbReference type="OrthoDB" id="6238369at2"/>
<evidence type="ECO:0000313" key="1">
    <source>
        <dbReference type="EMBL" id="EKE83662.1"/>
    </source>
</evidence>
<reference evidence="1 2" key="1">
    <citation type="journal article" date="2012" name="J. Bacteriol.">
        <title>Genome Sequence of Idiomarina xiamenensis Type Strain 10-D-4.</title>
        <authorList>
            <person name="Lai Q."/>
            <person name="Wang L."/>
            <person name="Wang W."/>
            <person name="Shao Z."/>
        </authorList>
    </citation>
    <scope>NUCLEOTIDE SEQUENCE [LARGE SCALE GENOMIC DNA]</scope>
    <source>
        <strain evidence="1 2">10-D-4</strain>
    </source>
</reference>
<dbReference type="eggNOG" id="ENOG5031ARM">
    <property type="taxonomic scope" value="Bacteria"/>
</dbReference>
<name>K2KAW4_9GAMM</name>
<organism evidence="1 2">
    <name type="scientific">Idiomarina xiamenensis 10-D-4</name>
    <dbReference type="NCBI Taxonomy" id="740709"/>
    <lineage>
        <taxon>Bacteria</taxon>
        <taxon>Pseudomonadati</taxon>
        <taxon>Pseudomonadota</taxon>
        <taxon>Gammaproteobacteria</taxon>
        <taxon>Alteromonadales</taxon>
        <taxon>Idiomarinaceae</taxon>
        <taxon>Idiomarina</taxon>
    </lineage>
</organism>
<gene>
    <name evidence="1" type="ORF">A10D4_07435</name>
</gene>
<dbReference type="RefSeq" id="WP_008488697.1">
    <property type="nucleotide sequence ID" value="NZ_AMRG01000008.1"/>
</dbReference>